<protein>
    <submittedName>
        <fullName evidence="2">Twin-arginine translocation pathway signal</fullName>
        <ecNumber evidence="2">1.11.1.10</ecNumber>
    </submittedName>
</protein>
<proteinExistence type="predicted"/>
<dbReference type="HOGENOM" id="CLU_020336_12_3_5"/>
<dbReference type="EC" id="1.11.1.10" evidence="2"/>
<dbReference type="InterPro" id="IPR000073">
    <property type="entry name" value="AB_hydrolase_1"/>
</dbReference>
<dbReference type="PRINTS" id="PR00111">
    <property type="entry name" value="ABHYDROLASE"/>
</dbReference>
<reference evidence="2 3" key="1">
    <citation type="journal article" date="2009" name="Proc. Natl. Acad. Sci. U.S.A.">
        <title>The genomic basis of trophic strategy in marine bacteria.</title>
        <authorList>
            <person name="Lauro F.M."/>
            <person name="McDougald D."/>
            <person name="Thomas T."/>
            <person name="Williams T.J."/>
            <person name="Egan S."/>
            <person name="Rice S."/>
            <person name="DeMaere M.Z."/>
            <person name="Ting L."/>
            <person name="Ertan H."/>
            <person name="Johnson J."/>
            <person name="Ferriera S."/>
            <person name="Lapidus A."/>
            <person name="Anderson I."/>
            <person name="Kyrpides N."/>
            <person name="Munk A.C."/>
            <person name="Detter C."/>
            <person name="Han C.S."/>
            <person name="Brown M.V."/>
            <person name="Robb F.T."/>
            <person name="Kjelleberg S."/>
            <person name="Cavicchioli R."/>
        </authorList>
    </citation>
    <scope>NUCLEOTIDE SEQUENCE [LARGE SCALE GENOMIC DNA]</scope>
    <source>
        <strain evidence="3">DSM 13593 / LMG 18877 / RB2256</strain>
    </source>
</reference>
<dbReference type="GO" id="GO:0016691">
    <property type="term" value="F:chloride peroxidase activity"/>
    <property type="evidence" value="ECO:0007669"/>
    <property type="project" value="UniProtKB-EC"/>
</dbReference>
<dbReference type="EMBL" id="CP000356">
    <property type="protein sequence ID" value="ABF52198.1"/>
    <property type="molecule type" value="Genomic_DNA"/>
</dbReference>
<accession>Q1GVX4</accession>
<sequence length="256" mass="27047">MRDWGAGSPVLFLSGWALPSDFWGYQMLAVARQGYRAVAYDRRGHGRSADPGRSYDHDTLADDLASVIDALGLGGVTVVAHSMGGTEVARHFARHGGGGIARVVLVGTITPFLMKSPDNPAGVDPALLAEGAALLARDFPAWIEVNTPPFFTPDTSPAMIRWGQNMMMSTSLLGAAQLAAANFATDFRPDVRQINVPTLLIHGDRDVSAPLALTAQATAALLPQATLKVYEGAPHGLPLTHVERLNGDLIAFLTGG</sequence>
<gene>
    <name evidence="2" type="ordered locus">Sala_0477</name>
</gene>
<evidence type="ECO:0000259" key="1">
    <source>
        <dbReference type="Pfam" id="PF00561"/>
    </source>
</evidence>
<dbReference type="SUPFAM" id="SSF53474">
    <property type="entry name" value="alpha/beta-Hydrolases"/>
    <property type="match status" value="1"/>
</dbReference>
<feature type="domain" description="AB hydrolase-1" evidence="1">
    <location>
        <begin position="9"/>
        <end position="241"/>
    </location>
</feature>
<dbReference type="PANTHER" id="PTHR43433:SF5">
    <property type="entry name" value="AB HYDROLASE-1 DOMAIN-CONTAINING PROTEIN"/>
    <property type="match status" value="1"/>
</dbReference>
<keyword evidence="2" id="KW-0575">Peroxidase</keyword>
<dbReference type="STRING" id="317655.Sala_0477"/>
<keyword evidence="2" id="KW-0560">Oxidoreductase</keyword>
<dbReference type="Pfam" id="PF00561">
    <property type="entry name" value="Abhydrolase_1"/>
    <property type="match status" value="1"/>
</dbReference>
<dbReference type="PANTHER" id="PTHR43433">
    <property type="entry name" value="HYDROLASE, ALPHA/BETA FOLD FAMILY PROTEIN"/>
    <property type="match status" value="1"/>
</dbReference>
<name>Q1GVX4_SPHAL</name>
<keyword evidence="3" id="KW-1185">Reference proteome</keyword>
<dbReference type="AlphaFoldDB" id="Q1GVX4"/>
<dbReference type="eggNOG" id="COG2267">
    <property type="taxonomic scope" value="Bacteria"/>
</dbReference>
<dbReference type="KEGG" id="sal:Sala_0477"/>
<evidence type="ECO:0000313" key="3">
    <source>
        <dbReference type="Proteomes" id="UP000006578"/>
    </source>
</evidence>
<dbReference type="InterPro" id="IPR029058">
    <property type="entry name" value="AB_hydrolase_fold"/>
</dbReference>
<dbReference type="Gene3D" id="3.40.50.1820">
    <property type="entry name" value="alpha/beta hydrolase"/>
    <property type="match status" value="1"/>
</dbReference>
<evidence type="ECO:0000313" key="2">
    <source>
        <dbReference type="EMBL" id="ABF52198.1"/>
    </source>
</evidence>
<dbReference type="InterPro" id="IPR050471">
    <property type="entry name" value="AB_hydrolase"/>
</dbReference>
<dbReference type="Proteomes" id="UP000006578">
    <property type="component" value="Chromosome"/>
</dbReference>
<dbReference type="ESTHER" id="sphal-q1gvx4">
    <property type="family name" value="Haloperoxidase"/>
</dbReference>
<organism evidence="2 3">
    <name type="scientific">Sphingopyxis alaskensis (strain DSM 13593 / LMG 18877 / RB2256)</name>
    <name type="common">Sphingomonas alaskensis</name>
    <dbReference type="NCBI Taxonomy" id="317655"/>
    <lineage>
        <taxon>Bacteria</taxon>
        <taxon>Pseudomonadati</taxon>
        <taxon>Pseudomonadota</taxon>
        <taxon>Alphaproteobacteria</taxon>
        <taxon>Sphingomonadales</taxon>
        <taxon>Sphingomonadaceae</taxon>
        <taxon>Sphingopyxis</taxon>
    </lineage>
</organism>